<protein>
    <submittedName>
        <fullName evidence="1">Uncharacterized protein</fullName>
    </submittedName>
</protein>
<accession>A0A2M8KVS6</accession>
<proteinExistence type="predicted"/>
<dbReference type="Proteomes" id="UP000231569">
    <property type="component" value="Unassembled WGS sequence"/>
</dbReference>
<organism evidence="1 2">
    <name type="scientific">Candidatus Roizmanbacteria bacterium CG10_big_fil_rev_8_21_14_0_10_45_7</name>
    <dbReference type="NCBI Taxonomy" id="1974854"/>
    <lineage>
        <taxon>Bacteria</taxon>
        <taxon>Candidatus Roizmaniibacteriota</taxon>
    </lineage>
</organism>
<gene>
    <name evidence="1" type="ORF">COU89_00035</name>
</gene>
<sequence>MNLSTYGYIAQQPKTIGILKLNTVTLHSQISALRERVRYYQPFAFSAVRDHNLKLYKQLIDTYFTVPHTSFSVVSNAKNYSLGQMIANHLSKEENMVAFVSSKHSGSNMQSLEEEAKGVVKKKMRRDALFGIHPVSPRESSELQMAQVLLGIVSYAVSLLDKDPITKNAKFRLVKHLQRHLNTDKLARSNEYYLRFKRRFAVEV</sequence>
<name>A0A2M8KVS6_9BACT</name>
<reference evidence="2" key="1">
    <citation type="submission" date="2017-09" db="EMBL/GenBank/DDBJ databases">
        <title>Depth-based differentiation of microbial function through sediment-hosted aquifers and enrichment of novel symbionts in the deep terrestrial subsurface.</title>
        <authorList>
            <person name="Probst A.J."/>
            <person name="Ladd B."/>
            <person name="Jarett J.K."/>
            <person name="Geller-Mcgrath D.E."/>
            <person name="Sieber C.M.K."/>
            <person name="Emerson J.B."/>
            <person name="Anantharaman K."/>
            <person name="Thomas B.C."/>
            <person name="Malmstrom R."/>
            <person name="Stieglmeier M."/>
            <person name="Klingl A."/>
            <person name="Woyke T."/>
            <person name="Ryan C.M."/>
            <person name="Banfield J.F."/>
        </authorList>
    </citation>
    <scope>NUCLEOTIDE SEQUENCE [LARGE SCALE GENOMIC DNA]</scope>
</reference>
<comment type="caution">
    <text evidence="1">The sequence shown here is derived from an EMBL/GenBank/DDBJ whole genome shotgun (WGS) entry which is preliminary data.</text>
</comment>
<dbReference type="EMBL" id="PFEE01000001">
    <property type="protein sequence ID" value="PJE64034.1"/>
    <property type="molecule type" value="Genomic_DNA"/>
</dbReference>
<dbReference type="AlphaFoldDB" id="A0A2M8KVS6"/>
<evidence type="ECO:0000313" key="1">
    <source>
        <dbReference type="EMBL" id="PJE64034.1"/>
    </source>
</evidence>
<evidence type="ECO:0000313" key="2">
    <source>
        <dbReference type="Proteomes" id="UP000231569"/>
    </source>
</evidence>